<evidence type="ECO:0000256" key="1">
    <source>
        <dbReference type="SAM" id="SignalP"/>
    </source>
</evidence>
<feature type="chain" id="PRO_5011772691" description="F5/8 type C domain-containing protein" evidence="1">
    <location>
        <begin position="21"/>
        <end position="467"/>
    </location>
</feature>
<evidence type="ECO:0008006" key="4">
    <source>
        <dbReference type="Google" id="ProtNLM"/>
    </source>
</evidence>
<evidence type="ECO:0000313" key="3">
    <source>
        <dbReference type="Proteomes" id="UP000199310"/>
    </source>
</evidence>
<feature type="signal peptide" evidence="1">
    <location>
        <begin position="1"/>
        <end position="20"/>
    </location>
</feature>
<dbReference type="InterPro" id="IPR008979">
    <property type="entry name" value="Galactose-bd-like_sf"/>
</dbReference>
<reference evidence="3" key="1">
    <citation type="submission" date="2016-10" db="EMBL/GenBank/DDBJ databases">
        <authorList>
            <person name="Varghese N."/>
            <person name="Submissions S."/>
        </authorList>
    </citation>
    <scope>NUCLEOTIDE SEQUENCE [LARGE SCALE GENOMIC DNA]</scope>
    <source>
        <strain evidence="3">DSM 3695</strain>
    </source>
</reference>
<dbReference type="SUPFAM" id="SSF49785">
    <property type="entry name" value="Galactose-binding domain-like"/>
    <property type="match status" value="1"/>
</dbReference>
<accession>A0A1I0S849</accession>
<protein>
    <recommendedName>
        <fullName evidence="4">F5/8 type C domain-containing protein</fullName>
    </recommendedName>
</protein>
<keyword evidence="3" id="KW-1185">Reference proteome</keyword>
<dbReference type="EMBL" id="FOJG01000002">
    <property type="protein sequence ID" value="SEW52081.1"/>
    <property type="molecule type" value="Genomic_DNA"/>
</dbReference>
<name>A0A1I0S849_9BACT</name>
<keyword evidence="1" id="KW-0732">Signal</keyword>
<evidence type="ECO:0000313" key="2">
    <source>
        <dbReference type="EMBL" id="SEW52081.1"/>
    </source>
</evidence>
<sequence>MKTSLFAPALLVLGMLSACSKNNSRDNQLQPVAGQKNNLQVLATPPATWQEHWFEHQQLLNRVFYDTSVAVYYDNDVNSSITWPSTYLAQVWNYTKSTYSAFGDDSRLFVILHAGKYSGGHPSTYMDGSHDYRNVIDVGSSDPNAWISGTGNDIDLTTHEVGHIVEGASKGVHGSPAFGIWHDSKWMEIYQYDVYLALGRSSDVTRWYNMKVTQTDAFPRAGTYWFRDWFYPIYHNYGGTATLNKFFTLLAQYFPKQTFNNGITTYPEYSRGLNFGEFVHYWSGAANKDLKQLAITAFGNKDEQGNDWTAQLKQARTDFAAITYPSDDVTAAGTLTVSKENNSGASATEGSLKLIDNVYGSKFFVNTVPADFRMQLQFPTGQTVKSYTLTSGNDATDRDPKNWQLKGSDNGVSWTVLDTQTNQAFNARNQTRQFNIANTTAYKYYAVYVTSTNGSVDFQLSEWRLFK</sequence>
<dbReference type="RefSeq" id="WP_177192296.1">
    <property type="nucleotide sequence ID" value="NZ_FOJG01000002.1"/>
</dbReference>
<dbReference type="PROSITE" id="PS51257">
    <property type="entry name" value="PROKAR_LIPOPROTEIN"/>
    <property type="match status" value="1"/>
</dbReference>
<dbReference type="Gene3D" id="2.60.120.260">
    <property type="entry name" value="Galactose-binding domain-like"/>
    <property type="match status" value="1"/>
</dbReference>
<gene>
    <name evidence="2" type="ORF">SAMN04488122_4674</name>
</gene>
<dbReference type="STRING" id="29529.SAMN04488122_4674"/>
<dbReference type="Proteomes" id="UP000199310">
    <property type="component" value="Unassembled WGS sequence"/>
</dbReference>
<proteinExistence type="predicted"/>
<organism evidence="2 3">
    <name type="scientific">Chitinophaga arvensicola</name>
    <dbReference type="NCBI Taxonomy" id="29529"/>
    <lineage>
        <taxon>Bacteria</taxon>
        <taxon>Pseudomonadati</taxon>
        <taxon>Bacteroidota</taxon>
        <taxon>Chitinophagia</taxon>
        <taxon>Chitinophagales</taxon>
        <taxon>Chitinophagaceae</taxon>
        <taxon>Chitinophaga</taxon>
    </lineage>
</organism>
<dbReference type="AlphaFoldDB" id="A0A1I0S849"/>